<comment type="caution">
    <text evidence="2">The sequence shown here is derived from an EMBL/GenBank/DDBJ whole genome shotgun (WGS) entry which is preliminary data.</text>
</comment>
<evidence type="ECO:0000256" key="1">
    <source>
        <dbReference type="SAM" id="MobiDB-lite"/>
    </source>
</evidence>
<evidence type="ECO:0000313" key="2">
    <source>
        <dbReference type="EMBL" id="KAK4154952.1"/>
    </source>
</evidence>
<gene>
    <name evidence="2" type="ORF">C8A00DRAFT_32221</name>
</gene>
<name>A0AAN6VNP1_9PEZI</name>
<feature type="compositionally biased region" description="Acidic residues" evidence="1">
    <location>
        <begin position="67"/>
        <end position="77"/>
    </location>
</feature>
<evidence type="ECO:0000313" key="3">
    <source>
        <dbReference type="Proteomes" id="UP001302745"/>
    </source>
</evidence>
<reference evidence="2" key="1">
    <citation type="journal article" date="2023" name="Mol. Phylogenet. Evol.">
        <title>Genome-scale phylogeny and comparative genomics of the fungal order Sordariales.</title>
        <authorList>
            <person name="Hensen N."/>
            <person name="Bonometti L."/>
            <person name="Westerberg I."/>
            <person name="Brannstrom I.O."/>
            <person name="Guillou S."/>
            <person name="Cros-Aarteil S."/>
            <person name="Calhoun S."/>
            <person name="Haridas S."/>
            <person name="Kuo A."/>
            <person name="Mondo S."/>
            <person name="Pangilinan J."/>
            <person name="Riley R."/>
            <person name="LaButti K."/>
            <person name="Andreopoulos B."/>
            <person name="Lipzen A."/>
            <person name="Chen C."/>
            <person name="Yan M."/>
            <person name="Daum C."/>
            <person name="Ng V."/>
            <person name="Clum A."/>
            <person name="Steindorff A."/>
            <person name="Ohm R.A."/>
            <person name="Martin F."/>
            <person name="Silar P."/>
            <person name="Natvig D.O."/>
            <person name="Lalanne C."/>
            <person name="Gautier V."/>
            <person name="Ament-Velasquez S.L."/>
            <person name="Kruys A."/>
            <person name="Hutchinson M.I."/>
            <person name="Powell A.J."/>
            <person name="Barry K."/>
            <person name="Miller A.N."/>
            <person name="Grigoriev I.V."/>
            <person name="Debuchy R."/>
            <person name="Gladieux P."/>
            <person name="Hiltunen Thoren M."/>
            <person name="Johannesson H."/>
        </authorList>
    </citation>
    <scope>NUCLEOTIDE SEQUENCE</scope>
    <source>
        <strain evidence="2">CBS 538.74</strain>
    </source>
</reference>
<sequence length="531" mass="59622">MAGLNELDPLHFDADNSSYISDTDSDLDGPQSDNASVFSAHLSTGSTSGDGDDGSTDADTDGSYFSEGDDDGSFIEDSDRESYISADLYGEEPFDVFETRVLAFARSVMWPGAPVEIIAIERLQSKGAPRMARLTNRATQEQRILRVPWKYGEPLEYTIAATRLVQEHTQISTPDLVMFDLTDDNPLNSPYFVHMPTSGSRVYRVYDNLDHQRRCQVARQVGDIYRQTLAMQSSVLGQPVLAPNERDILVVPSSSMHLIADIDHTLQIGPPARPAASAAAGLYPAYTPSRDGGGGGDGARPGAVLELLTSIFDRWIAADLELDLDHGRWRIDHTKRFLTMASELSALGYLNDSIPICFHPNLWEFNILIDQEEEDEQHPSSPPSHTSTSAGSDPQTTIRTTVRDWDYVDIVPAFVACKPPTWLWMWDTDDDVVDEKLLWIWEAIEHGRNSTRPAAPGTEREREIQEIFNEAAGPVYRRFAYDPVYVFARRLWRFAMYGMMLEHDEEEGNNMAEVWEELKREHEGRRPEVAA</sequence>
<feature type="region of interest" description="Disordered" evidence="1">
    <location>
        <begin position="1"/>
        <end position="77"/>
    </location>
</feature>
<dbReference type="Proteomes" id="UP001302745">
    <property type="component" value="Unassembled WGS sequence"/>
</dbReference>
<dbReference type="PANTHER" id="PTHR21310">
    <property type="entry name" value="AMINOGLYCOSIDE PHOSPHOTRANSFERASE-RELATED-RELATED"/>
    <property type="match status" value="1"/>
</dbReference>
<feature type="compositionally biased region" description="Acidic residues" evidence="1">
    <location>
        <begin position="50"/>
        <end position="60"/>
    </location>
</feature>
<dbReference type="InterPro" id="IPR051678">
    <property type="entry name" value="AGP_Transferase"/>
</dbReference>
<evidence type="ECO:0008006" key="4">
    <source>
        <dbReference type="Google" id="ProtNLM"/>
    </source>
</evidence>
<proteinExistence type="predicted"/>
<protein>
    <recommendedName>
        <fullName evidence="4">Aminoglycoside phosphotransferase domain-containing protein</fullName>
    </recommendedName>
</protein>
<dbReference type="AlphaFoldDB" id="A0AAN6VNP1"/>
<dbReference type="PANTHER" id="PTHR21310:SF56">
    <property type="entry name" value="AMINOGLYCOSIDE PHOSPHOTRANSFERASE DOMAIN-CONTAINING PROTEIN"/>
    <property type="match status" value="1"/>
</dbReference>
<feature type="region of interest" description="Disordered" evidence="1">
    <location>
        <begin position="372"/>
        <end position="396"/>
    </location>
</feature>
<dbReference type="EMBL" id="MU856898">
    <property type="protein sequence ID" value="KAK4154952.1"/>
    <property type="molecule type" value="Genomic_DNA"/>
</dbReference>
<keyword evidence="3" id="KW-1185">Reference proteome</keyword>
<accession>A0AAN6VNP1</accession>
<organism evidence="2 3">
    <name type="scientific">Chaetomidium leptoderma</name>
    <dbReference type="NCBI Taxonomy" id="669021"/>
    <lineage>
        <taxon>Eukaryota</taxon>
        <taxon>Fungi</taxon>
        <taxon>Dikarya</taxon>
        <taxon>Ascomycota</taxon>
        <taxon>Pezizomycotina</taxon>
        <taxon>Sordariomycetes</taxon>
        <taxon>Sordariomycetidae</taxon>
        <taxon>Sordariales</taxon>
        <taxon>Chaetomiaceae</taxon>
        <taxon>Chaetomidium</taxon>
    </lineage>
</organism>
<reference evidence="2" key="2">
    <citation type="submission" date="2023-05" db="EMBL/GenBank/DDBJ databases">
        <authorList>
            <consortium name="Lawrence Berkeley National Laboratory"/>
            <person name="Steindorff A."/>
            <person name="Hensen N."/>
            <person name="Bonometti L."/>
            <person name="Westerberg I."/>
            <person name="Brannstrom I.O."/>
            <person name="Guillou S."/>
            <person name="Cros-Aarteil S."/>
            <person name="Calhoun S."/>
            <person name="Haridas S."/>
            <person name="Kuo A."/>
            <person name="Mondo S."/>
            <person name="Pangilinan J."/>
            <person name="Riley R."/>
            <person name="Labutti K."/>
            <person name="Andreopoulos B."/>
            <person name="Lipzen A."/>
            <person name="Chen C."/>
            <person name="Yanf M."/>
            <person name="Daum C."/>
            <person name="Ng V."/>
            <person name="Clum A."/>
            <person name="Ohm R."/>
            <person name="Martin F."/>
            <person name="Silar P."/>
            <person name="Natvig D."/>
            <person name="Lalanne C."/>
            <person name="Gautier V."/>
            <person name="Ament-Velasquez S.L."/>
            <person name="Kruys A."/>
            <person name="Hutchinson M.I."/>
            <person name="Powell A.J."/>
            <person name="Barry K."/>
            <person name="Miller A.N."/>
            <person name="Grigoriev I.V."/>
            <person name="Debuchy R."/>
            <person name="Gladieux P."/>
            <person name="Thoren M.H."/>
            <person name="Johannesson H."/>
        </authorList>
    </citation>
    <scope>NUCLEOTIDE SEQUENCE</scope>
    <source>
        <strain evidence="2">CBS 538.74</strain>
    </source>
</reference>